<protein>
    <recommendedName>
        <fullName evidence="4">Secreted protein</fullName>
    </recommendedName>
</protein>
<evidence type="ECO:0000313" key="2">
    <source>
        <dbReference type="EMBL" id="CAE6450057.1"/>
    </source>
</evidence>
<evidence type="ECO:0008006" key="4">
    <source>
        <dbReference type="Google" id="ProtNLM"/>
    </source>
</evidence>
<organism evidence="2 3">
    <name type="scientific">Rhizoctonia solani</name>
    <dbReference type="NCBI Taxonomy" id="456999"/>
    <lineage>
        <taxon>Eukaryota</taxon>
        <taxon>Fungi</taxon>
        <taxon>Dikarya</taxon>
        <taxon>Basidiomycota</taxon>
        <taxon>Agaricomycotina</taxon>
        <taxon>Agaricomycetes</taxon>
        <taxon>Cantharellales</taxon>
        <taxon>Ceratobasidiaceae</taxon>
        <taxon>Rhizoctonia</taxon>
    </lineage>
</organism>
<evidence type="ECO:0000313" key="3">
    <source>
        <dbReference type="Proteomes" id="UP000663831"/>
    </source>
</evidence>
<feature type="chain" id="PRO_5034961759" description="Secreted protein" evidence="1">
    <location>
        <begin position="19"/>
        <end position="126"/>
    </location>
</feature>
<dbReference type="AlphaFoldDB" id="A0A8H3B7P2"/>
<dbReference type="EMBL" id="CAJMWV010001950">
    <property type="protein sequence ID" value="CAE6450057.1"/>
    <property type="molecule type" value="Genomic_DNA"/>
</dbReference>
<keyword evidence="1" id="KW-0732">Signal</keyword>
<reference evidence="2" key="1">
    <citation type="submission" date="2021-01" db="EMBL/GenBank/DDBJ databases">
        <authorList>
            <person name="Kaushik A."/>
        </authorList>
    </citation>
    <scope>NUCLEOTIDE SEQUENCE</scope>
    <source>
        <strain evidence="2">AG3-1AP</strain>
    </source>
</reference>
<dbReference type="Proteomes" id="UP000663831">
    <property type="component" value="Unassembled WGS sequence"/>
</dbReference>
<comment type="caution">
    <text evidence="2">The sequence shown here is derived from an EMBL/GenBank/DDBJ whole genome shotgun (WGS) entry which is preliminary data.</text>
</comment>
<name>A0A8H3B7P2_9AGAM</name>
<sequence>MFELKMSVILVCAYIVAAASTTTTHIAPTPSASPVAGECPEGMWWWARILECVPIGGMKDKATSTPSGIKCPKRWEWKEKRGIGNCTPFDAAALSNPCPEGYTWDDFWLACYIDVRSEGSRSEGEE</sequence>
<gene>
    <name evidence="2" type="ORF">RDB_LOCUS65271</name>
</gene>
<evidence type="ECO:0000256" key="1">
    <source>
        <dbReference type="SAM" id="SignalP"/>
    </source>
</evidence>
<accession>A0A8H3B7P2</accession>
<proteinExistence type="predicted"/>
<feature type="signal peptide" evidence="1">
    <location>
        <begin position="1"/>
        <end position="18"/>
    </location>
</feature>